<keyword evidence="4" id="KW-0238">DNA-binding</keyword>
<dbReference type="Pfam" id="PF10531">
    <property type="entry name" value="SLBB"/>
    <property type="match status" value="1"/>
</dbReference>
<proteinExistence type="predicted"/>
<keyword evidence="2" id="KW-1133">Transmembrane helix</keyword>
<dbReference type="PANTHER" id="PTHR21180:SF32">
    <property type="entry name" value="ENDONUCLEASE_EXONUCLEASE_PHOSPHATASE FAMILY DOMAIN-CONTAINING PROTEIN 1"/>
    <property type="match status" value="1"/>
</dbReference>
<dbReference type="InterPro" id="IPR010994">
    <property type="entry name" value="RuvA_2-like"/>
</dbReference>
<dbReference type="Gene3D" id="3.10.560.10">
    <property type="entry name" value="Outer membrane lipoprotein wza domain like"/>
    <property type="match status" value="1"/>
</dbReference>
<dbReference type="Pfam" id="PF12836">
    <property type="entry name" value="HHH_3"/>
    <property type="match status" value="1"/>
</dbReference>
<evidence type="ECO:0000313" key="5">
    <source>
        <dbReference type="Proteomes" id="UP000032250"/>
    </source>
</evidence>
<dbReference type="AlphaFoldDB" id="A0A0D1ANN4"/>
<comment type="caution">
    <text evidence="4">The sequence shown here is derived from an EMBL/GenBank/DDBJ whole genome shotgun (WGS) entry which is preliminary data.</text>
</comment>
<keyword evidence="2" id="KW-0812">Transmembrane</keyword>
<dbReference type="GO" id="GO:0006281">
    <property type="term" value="P:DNA repair"/>
    <property type="evidence" value="ECO:0007669"/>
    <property type="project" value="InterPro"/>
</dbReference>
<evidence type="ECO:0000313" key="4">
    <source>
        <dbReference type="EMBL" id="KIS24764.1"/>
    </source>
</evidence>
<feature type="domain" description="Helix-hairpin-helix DNA-binding motif class 1" evidence="3">
    <location>
        <begin position="149"/>
        <end position="168"/>
    </location>
</feature>
<name>A0A0D1ANN4_CLOBO</name>
<dbReference type="Proteomes" id="UP000032250">
    <property type="component" value="Unassembled WGS sequence"/>
</dbReference>
<keyword evidence="2" id="KW-0472">Membrane</keyword>
<protein>
    <submittedName>
        <fullName evidence="4">DNA-binding protein</fullName>
    </submittedName>
</protein>
<dbReference type="Gene3D" id="1.10.150.310">
    <property type="entry name" value="Tex RuvX-like domain-like"/>
    <property type="match status" value="1"/>
</dbReference>
<dbReference type="GO" id="GO:0003677">
    <property type="term" value="F:DNA binding"/>
    <property type="evidence" value="ECO:0007669"/>
    <property type="project" value="UniProtKB-KW"/>
</dbReference>
<evidence type="ECO:0000256" key="1">
    <source>
        <dbReference type="SAM" id="MobiDB-lite"/>
    </source>
</evidence>
<dbReference type="NCBIfam" id="TIGR00426">
    <property type="entry name" value="competence protein ComEA helix-hairpin-helix repeat region"/>
    <property type="match status" value="1"/>
</dbReference>
<accession>A0A0D1ANN4</accession>
<dbReference type="GO" id="GO:0015627">
    <property type="term" value="C:type II protein secretion system complex"/>
    <property type="evidence" value="ECO:0007669"/>
    <property type="project" value="TreeGrafter"/>
</dbReference>
<dbReference type="RefSeq" id="WP_043032243.1">
    <property type="nucleotide sequence ID" value="NZ_JXSU01000007.1"/>
</dbReference>
<dbReference type="GO" id="GO:0015628">
    <property type="term" value="P:protein secretion by the type II secretion system"/>
    <property type="evidence" value="ECO:0007669"/>
    <property type="project" value="TreeGrafter"/>
</dbReference>
<dbReference type="InterPro" id="IPR003583">
    <property type="entry name" value="Hlx-hairpin-Hlx_DNA-bd_motif"/>
</dbReference>
<dbReference type="InterPro" id="IPR019554">
    <property type="entry name" value="Soluble_ligand-bd"/>
</dbReference>
<feature type="transmembrane region" description="Helical" evidence="2">
    <location>
        <begin position="7"/>
        <end position="27"/>
    </location>
</feature>
<sequence length="202" mass="22437">MKDKKKIIGSIIIVFILAVFTVIGYVLSKPEKTNINEEEIFVENVKSTEKENSKSEKEITVYVNGEVKNPGVYKLNENSRVEELIKISGGYTNNADKGKLNLAKKLKDEDYIYIEKKGENNGGANNSTAPTNSGISAEGKVDLNTASKEELKTISGIGDVTAQKILDYREKQGTFKNFEDLKAIGRIGDKTIEKIKEKAEIR</sequence>
<dbReference type="InterPro" id="IPR004509">
    <property type="entry name" value="Competence_ComEA_HhH"/>
</dbReference>
<dbReference type="EMBL" id="JXSU01000007">
    <property type="protein sequence ID" value="KIS24764.1"/>
    <property type="molecule type" value="Genomic_DNA"/>
</dbReference>
<evidence type="ECO:0000256" key="2">
    <source>
        <dbReference type="SAM" id="Phobius"/>
    </source>
</evidence>
<dbReference type="SMART" id="SM00278">
    <property type="entry name" value="HhH1"/>
    <property type="match status" value="2"/>
</dbReference>
<gene>
    <name evidence="4" type="ORF">N495_14680</name>
</gene>
<dbReference type="OrthoDB" id="9790239at2"/>
<organism evidence="4 5">
    <name type="scientific">Clostridium botulinum B2 450</name>
    <dbReference type="NCBI Taxonomy" id="1379739"/>
    <lineage>
        <taxon>Bacteria</taxon>
        <taxon>Bacillati</taxon>
        <taxon>Bacillota</taxon>
        <taxon>Clostridia</taxon>
        <taxon>Eubacteriales</taxon>
        <taxon>Clostridiaceae</taxon>
        <taxon>Clostridium</taxon>
    </lineage>
</organism>
<reference evidence="4 5" key="1">
    <citation type="submission" date="2014-06" db="EMBL/GenBank/DDBJ databases">
        <title>Genome characterization of distinct group I Clostridium botulinum lineages.</title>
        <authorList>
            <person name="Giordani F."/>
            <person name="Anselmo A."/>
            <person name="Fillo S."/>
            <person name="Palozzi A.M."/>
            <person name="Fortunato A."/>
            <person name="Gentile B."/>
            <person name="Ciammaruconi A."/>
            <person name="Anniballi F."/>
            <person name="De Medici D."/>
            <person name="Lista F."/>
        </authorList>
    </citation>
    <scope>NUCLEOTIDE SEQUENCE [LARGE SCALE GENOMIC DNA]</scope>
    <source>
        <strain evidence="4 5">B2 450</strain>
    </source>
</reference>
<evidence type="ECO:0000259" key="3">
    <source>
        <dbReference type="SMART" id="SM00278"/>
    </source>
</evidence>
<dbReference type="InterPro" id="IPR051675">
    <property type="entry name" value="Endo/Exo/Phosphatase_dom_1"/>
</dbReference>
<dbReference type="PANTHER" id="PTHR21180">
    <property type="entry name" value="ENDONUCLEASE/EXONUCLEASE/PHOSPHATASE FAMILY DOMAIN-CONTAINING PROTEIN 1"/>
    <property type="match status" value="1"/>
</dbReference>
<dbReference type="PATRIC" id="fig|1379739.3.peg.3330"/>
<dbReference type="SUPFAM" id="SSF47781">
    <property type="entry name" value="RuvA domain 2-like"/>
    <property type="match status" value="1"/>
</dbReference>
<feature type="region of interest" description="Disordered" evidence="1">
    <location>
        <begin position="117"/>
        <end position="138"/>
    </location>
</feature>
<dbReference type="HOGENOM" id="CLU_052011_1_2_9"/>
<feature type="domain" description="Helix-hairpin-helix DNA-binding motif class 1" evidence="3">
    <location>
        <begin position="179"/>
        <end position="198"/>
    </location>
</feature>